<dbReference type="PROSITE" id="PS51723">
    <property type="entry name" value="PEPTIDASE_M60"/>
    <property type="match status" value="1"/>
</dbReference>
<keyword evidence="4" id="KW-1185">Reference proteome</keyword>
<feature type="domain" description="Peptidase M60" evidence="2">
    <location>
        <begin position="69"/>
        <end position="393"/>
    </location>
</feature>
<dbReference type="SMART" id="SM01276">
    <property type="entry name" value="M60-like"/>
    <property type="match status" value="1"/>
</dbReference>
<organism evidence="3 4">
    <name type="scientific">Elizabethkingia meningoseptica</name>
    <name type="common">Chryseobacterium meningosepticum</name>
    <dbReference type="NCBI Taxonomy" id="238"/>
    <lineage>
        <taxon>Bacteria</taxon>
        <taxon>Pseudomonadati</taxon>
        <taxon>Bacteroidota</taxon>
        <taxon>Flavobacteriia</taxon>
        <taxon>Flavobacteriales</taxon>
        <taxon>Weeksellaceae</taxon>
        <taxon>Elizabethkingia</taxon>
    </lineage>
</organism>
<dbReference type="Pfam" id="PF09603">
    <property type="entry name" value="Fib_succ_major"/>
    <property type="match status" value="1"/>
</dbReference>
<dbReference type="Gene3D" id="1.10.390.30">
    <property type="entry name" value="Peptidase M60, enhancin-like domain 3"/>
    <property type="match status" value="1"/>
</dbReference>
<dbReference type="RefSeq" id="WP_070904508.1">
    <property type="nucleotide sequence ID" value="NZ_CP016378.1"/>
</dbReference>
<dbReference type="InterPro" id="IPR042279">
    <property type="entry name" value="Pep_M60_3"/>
</dbReference>
<dbReference type="OrthoDB" id="1345084at2"/>
<dbReference type="AlphaFoldDB" id="A0A1T3I239"/>
<dbReference type="EMBL" id="MPOG01000014">
    <property type="protein sequence ID" value="OOH94315.1"/>
    <property type="molecule type" value="Genomic_DNA"/>
</dbReference>
<evidence type="ECO:0000259" key="2">
    <source>
        <dbReference type="PROSITE" id="PS51723"/>
    </source>
</evidence>
<dbReference type="GO" id="GO:0016740">
    <property type="term" value="F:transferase activity"/>
    <property type="evidence" value="ECO:0007669"/>
    <property type="project" value="UniProtKB-KW"/>
</dbReference>
<dbReference type="Gene3D" id="2.60.120.1250">
    <property type="entry name" value="Peptidase M60, enhancin-like domain 1"/>
    <property type="match status" value="1"/>
</dbReference>
<accession>A0A1T3I239</accession>
<evidence type="ECO:0000313" key="3">
    <source>
        <dbReference type="EMBL" id="OOH94315.1"/>
    </source>
</evidence>
<keyword evidence="1" id="KW-0732">Signal</keyword>
<keyword evidence="3" id="KW-0808">Transferase</keyword>
<dbReference type="Proteomes" id="UP000188947">
    <property type="component" value="Unassembled WGS sequence"/>
</dbReference>
<comment type="caution">
    <text evidence="3">The sequence shown here is derived from an EMBL/GenBank/DDBJ whole genome shotgun (WGS) entry which is preliminary data.</text>
</comment>
<feature type="chain" id="PRO_5030034700" evidence="1">
    <location>
        <begin position="22"/>
        <end position="723"/>
    </location>
</feature>
<gene>
    <name evidence="3" type="ORF">BMF97_13255</name>
</gene>
<dbReference type="InterPro" id="IPR011871">
    <property type="entry name" value="Fib_succ_major"/>
</dbReference>
<protein>
    <submittedName>
        <fullName evidence="3">Histone acetyltransferase</fullName>
    </submittedName>
</protein>
<dbReference type="Pfam" id="PF17291">
    <property type="entry name" value="M60-like_N"/>
    <property type="match status" value="1"/>
</dbReference>
<dbReference type="Pfam" id="PF13402">
    <property type="entry name" value="Peptidase_M60"/>
    <property type="match status" value="1"/>
</dbReference>
<evidence type="ECO:0000256" key="1">
    <source>
        <dbReference type="SAM" id="SignalP"/>
    </source>
</evidence>
<evidence type="ECO:0000313" key="4">
    <source>
        <dbReference type="Proteomes" id="UP000188947"/>
    </source>
</evidence>
<dbReference type="NCBIfam" id="TIGR02145">
    <property type="entry name" value="Fib_succ_major"/>
    <property type="match status" value="1"/>
</dbReference>
<name>A0A1T3I239_ELIME</name>
<dbReference type="InterPro" id="IPR031161">
    <property type="entry name" value="Peptidase_M60_dom"/>
</dbReference>
<reference evidence="3 4" key="1">
    <citation type="submission" date="2016-11" db="EMBL/GenBank/DDBJ databases">
        <title>Genome sequence and comparative genomic analysis of clinical strain Elizabethkingia meningoseptica 61421 PRCM.</title>
        <authorList>
            <person name="Wang M."/>
            <person name="Hu S."/>
            <person name="Cao L."/>
            <person name="Jiang T."/>
            <person name="Zhou Y."/>
            <person name="Ming D."/>
        </authorList>
    </citation>
    <scope>NUCLEOTIDE SEQUENCE [LARGE SCALE GENOMIC DNA]</scope>
    <source>
        <strain evidence="3 4">61421 PRCM</strain>
    </source>
</reference>
<dbReference type="eggNOG" id="COG3979">
    <property type="taxonomic scope" value="Bacteria"/>
</dbReference>
<dbReference type="InterPro" id="IPR035423">
    <property type="entry name" value="M60-like_N"/>
</dbReference>
<proteinExistence type="predicted"/>
<dbReference type="STRING" id="238.BBD35_12575"/>
<sequence length="723" mass="81326">MKNISTAAVMLWLLALCYSCRSTDNFLGRELNQEASVHNSNLPPNVFEIQQIPSANYERTRLRQVQLKFDHIITGFYLPNGKSLKVTVENLAAASDGAIPSIVIGTRVKDGSNVVEIPLQAGDNIIAPTQHKGGIIYLRYTSEKGYNTGKVRITFDSAGEYINHPYYELGVTDITNFKNQVAQSTIQDVVFKSKDVIVVINKDKAEKYLIPDTYKGYPVSIPNWLNAFDGVLDAEINISGLSPNDPNPLHQPMNPGVKYLMTQVTTGYMYATDWGTGFNGNDEAAMDRLLMETNLINNGWGISHEIGHQNQQGAYKPSEYTETTVNFYTFASVRHFQGSNWQKWTENIWVDKFHNDWFQRSNRNYWSADIGTVYQNVNESRLFFLEQLRVLFGDDLVKTLHKITREEKESGGDNEARKFYFLQKIAQISGYDLRNLYSKWGLVLDSYYQQKLDAMFTSGNFETPTCNDQLYLVTPFSKPCANLSLPLPLKGISTSTPQLDLMPADQLASKNKYCDYSTKTGIFTDPRDGKSYAYKKYGNKEWFIENLNWDGYNGTNENTRNTIGIANPNDPTGAIYGRYYPTNKATQGTTWCPSGWTAASDTDWTNLLAAIQSEYQITSSVLGSVMKCGEDRDNKSDGLWAMGRGSIDKIKANQVGFNALPAGVINSSNMEYDANDNPGTKASFHMPESTWYHQALTNSSDAWTKVNRNSVHNASIRCVRPAQ</sequence>
<feature type="signal peptide" evidence="1">
    <location>
        <begin position="1"/>
        <end position="21"/>
    </location>
</feature>
<dbReference type="Gene3D" id="3.40.390.80">
    <property type="entry name" value="Peptidase M60, enhancin-like domain 2"/>
    <property type="match status" value="1"/>
</dbReference>